<dbReference type="SUPFAM" id="SSF53335">
    <property type="entry name" value="S-adenosyl-L-methionine-dependent methyltransferases"/>
    <property type="match status" value="1"/>
</dbReference>
<name>A0A9I9EFR1_CUCME</name>
<dbReference type="Gramene" id="MELO3C033123.2.1">
    <property type="protein sequence ID" value="MELO3C033123.2.1"/>
    <property type="gene ID" value="MELO3C033123.2"/>
</dbReference>
<evidence type="ECO:0000313" key="1">
    <source>
        <dbReference type="EnsemblPlants" id="MELO3C033123.2.1"/>
    </source>
</evidence>
<sequence length="63" mass="7075">MAMECFKSVEGGLLVDTSCGRGLFSRNFATYGSFSSVIALDFFENMLLQCYDFIKKDTTLLNK</sequence>
<proteinExistence type="predicted"/>
<dbReference type="EnsemblPlants" id="MELO3C033123.2.1">
    <property type="protein sequence ID" value="MELO3C033123.2.1"/>
    <property type="gene ID" value="MELO3C033123.2"/>
</dbReference>
<dbReference type="InterPro" id="IPR029063">
    <property type="entry name" value="SAM-dependent_MTases_sf"/>
</dbReference>
<dbReference type="AlphaFoldDB" id="A0A9I9EFR1"/>
<protein>
    <submittedName>
        <fullName evidence="1">Uncharacterized protein</fullName>
    </submittedName>
</protein>
<organism evidence="1">
    <name type="scientific">Cucumis melo</name>
    <name type="common">Muskmelon</name>
    <dbReference type="NCBI Taxonomy" id="3656"/>
    <lineage>
        <taxon>Eukaryota</taxon>
        <taxon>Viridiplantae</taxon>
        <taxon>Streptophyta</taxon>
        <taxon>Embryophyta</taxon>
        <taxon>Tracheophyta</taxon>
        <taxon>Spermatophyta</taxon>
        <taxon>Magnoliopsida</taxon>
        <taxon>eudicotyledons</taxon>
        <taxon>Gunneridae</taxon>
        <taxon>Pentapetalae</taxon>
        <taxon>rosids</taxon>
        <taxon>fabids</taxon>
        <taxon>Cucurbitales</taxon>
        <taxon>Cucurbitaceae</taxon>
        <taxon>Benincaseae</taxon>
        <taxon>Cucumis</taxon>
    </lineage>
</organism>
<reference evidence="1" key="1">
    <citation type="submission" date="2023-03" db="UniProtKB">
        <authorList>
            <consortium name="EnsemblPlants"/>
        </authorList>
    </citation>
    <scope>IDENTIFICATION</scope>
</reference>
<accession>A0A9I9EFR1</accession>